<evidence type="ECO:0000259" key="2">
    <source>
        <dbReference type="PROSITE" id="PS51084"/>
    </source>
</evidence>
<feature type="short sequence motif" description="Histidine triad motif" evidence="1">
    <location>
        <begin position="54"/>
        <end position="58"/>
    </location>
</feature>
<evidence type="ECO:0000313" key="4">
    <source>
        <dbReference type="Proteomes" id="UP000297299"/>
    </source>
</evidence>
<dbReference type="Pfam" id="PF01230">
    <property type="entry name" value="HIT"/>
    <property type="match status" value="1"/>
</dbReference>
<dbReference type="GO" id="GO:0003824">
    <property type="term" value="F:catalytic activity"/>
    <property type="evidence" value="ECO:0007669"/>
    <property type="project" value="InterPro"/>
</dbReference>
<dbReference type="EMBL" id="PHWZ01000250">
    <property type="protein sequence ID" value="TEY53024.1"/>
    <property type="molecule type" value="Genomic_DNA"/>
</dbReference>
<evidence type="ECO:0000313" key="3">
    <source>
        <dbReference type="EMBL" id="TEY53024.1"/>
    </source>
</evidence>
<dbReference type="SUPFAM" id="SSF54197">
    <property type="entry name" value="HIT-like"/>
    <property type="match status" value="1"/>
</dbReference>
<dbReference type="PANTHER" id="PTHR46243">
    <property type="entry name" value="BIS(5'-ADENOSYL)-TRIPHOSPHATASE"/>
    <property type="match status" value="1"/>
</dbReference>
<dbReference type="PANTHER" id="PTHR46243:SF1">
    <property type="entry name" value="BIS(5'-ADENOSYL)-TRIPHOSPHATASE"/>
    <property type="match status" value="1"/>
</dbReference>
<dbReference type="STRING" id="38488.A0A4Y8CWL6"/>
<evidence type="ECO:0000256" key="1">
    <source>
        <dbReference type="PROSITE-ProRule" id="PRU00464"/>
    </source>
</evidence>
<proteinExistence type="predicted"/>
<name>A0A4Y8CWL6_9HELO</name>
<keyword evidence="4" id="KW-1185">Reference proteome</keyword>
<dbReference type="InterPro" id="IPR051884">
    <property type="entry name" value="Bis(5'-adenosyl)-TPase_reg"/>
</dbReference>
<dbReference type="PROSITE" id="PS51084">
    <property type="entry name" value="HIT_2"/>
    <property type="match status" value="1"/>
</dbReference>
<protein>
    <recommendedName>
        <fullName evidence="2">HIT domain-containing protein</fullName>
    </recommendedName>
</protein>
<dbReference type="AlphaFoldDB" id="A0A4Y8CWL6"/>
<feature type="domain" description="HIT" evidence="2">
    <location>
        <begin position="1"/>
        <end position="74"/>
    </location>
</feature>
<dbReference type="Gene3D" id="3.30.428.10">
    <property type="entry name" value="HIT-like"/>
    <property type="match status" value="1"/>
</dbReference>
<dbReference type="Proteomes" id="UP000297299">
    <property type="component" value="Unassembled WGS sequence"/>
</dbReference>
<organism evidence="3 4">
    <name type="scientific">Botryotinia calthae</name>
    <dbReference type="NCBI Taxonomy" id="38488"/>
    <lineage>
        <taxon>Eukaryota</taxon>
        <taxon>Fungi</taxon>
        <taxon>Dikarya</taxon>
        <taxon>Ascomycota</taxon>
        <taxon>Pezizomycotina</taxon>
        <taxon>Leotiomycetes</taxon>
        <taxon>Helotiales</taxon>
        <taxon>Sclerotiniaceae</taxon>
        <taxon>Botryotinia</taxon>
    </lineage>
</organism>
<sequence length="145" mass="16290">MTDLSRDELDDIFSTTQKVQKMLAAHYFPGQNLTEGSFNIAIQDGPESGQTVPHFHCHVIPRTKESASIGDGIYDKLQGEEGNLGGGLWDRAAQLGERPVQKGKFPRVDDEDRLPRSAEVMNQEAALFREQMQKLGYSEMEQHDQ</sequence>
<reference evidence="3 4" key="1">
    <citation type="submission" date="2017-11" db="EMBL/GenBank/DDBJ databases">
        <title>Comparative genomics of Botrytis spp.</title>
        <authorList>
            <person name="Valero-Jimenez C.A."/>
            <person name="Tapia P."/>
            <person name="Veloso J."/>
            <person name="Silva-Moreno E."/>
            <person name="Staats M."/>
            <person name="Valdes J.H."/>
            <person name="Van Kan J.A.L."/>
        </authorList>
    </citation>
    <scope>NUCLEOTIDE SEQUENCE [LARGE SCALE GENOMIC DNA]</scope>
    <source>
        <strain evidence="3 4">MUCL2830</strain>
    </source>
</reference>
<dbReference type="OrthoDB" id="680339at2759"/>
<comment type="caution">
    <text evidence="3">The sequence shown here is derived from an EMBL/GenBank/DDBJ whole genome shotgun (WGS) entry which is preliminary data.</text>
</comment>
<gene>
    <name evidence="3" type="ORF">BOTCAL_0251g00150</name>
</gene>
<dbReference type="InterPro" id="IPR011146">
    <property type="entry name" value="HIT-like"/>
</dbReference>
<accession>A0A4Y8CWL6</accession>
<dbReference type="InterPro" id="IPR036265">
    <property type="entry name" value="HIT-like_sf"/>
</dbReference>